<name>A0A1L9R925_ASPWE</name>
<keyword evidence="6" id="KW-1185">Reference proteome</keyword>
<accession>A0A1L9R925</accession>
<evidence type="ECO:0000256" key="3">
    <source>
        <dbReference type="ARBA" id="ARBA00022842"/>
    </source>
</evidence>
<gene>
    <name evidence="5" type="ORF">ASPWEDRAFT_691717</name>
</gene>
<dbReference type="VEuPathDB" id="FungiDB:ASPWEDRAFT_691717"/>
<dbReference type="PANTHER" id="PTHR35201:SF4">
    <property type="entry name" value="BETA-PINACENE SYNTHASE-RELATED"/>
    <property type="match status" value="1"/>
</dbReference>
<dbReference type="InterPro" id="IPR034686">
    <property type="entry name" value="Terpene_cyclase-like_2"/>
</dbReference>
<organism evidence="5 6">
    <name type="scientific">Aspergillus wentii DTO 134E9</name>
    <dbReference type="NCBI Taxonomy" id="1073089"/>
    <lineage>
        <taxon>Eukaryota</taxon>
        <taxon>Fungi</taxon>
        <taxon>Dikarya</taxon>
        <taxon>Ascomycota</taxon>
        <taxon>Pezizomycotina</taxon>
        <taxon>Eurotiomycetes</taxon>
        <taxon>Eurotiomycetidae</taxon>
        <taxon>Eurotiales</taxon>
        <taxon>Aspergillaceae</taxon>
        <taxon>Aspergillus</taxon>
        <taxon>Aspergillus subgen. Cremei</taxon>
    </lineage>
</organism>
<protein>
    <recommendedName>
        <fullName evidence="4">Terpene synthase</fullName>
        <ecNumber evidence="4">4.2.3.-</ecNumber>
    </recommendedName>
</protein>
<comment type="cofactor">
    <cofactor evidence="1 4">
        <name>Mg(2+)</name>
        <dbReference type="ChEBI" id="CHEBI:18420"/>
    </cofactor>
</comment>
<dbReference type="AlphaFoldDB" id="A0A1L9R925"/>
<comment type="similarity">
    <text evidence="2 4">Belongs to the terpene synthase family.</text>
</comment>
<dbReference type="STRING" id="1073089.A0A1L9R925"/>
<dbReference type="GeneID" id="63754868"/>
<dbReference type="RefSeq" id="XP_040685099.1">
    <property type="nucleotide sequence ID" value="XM_040839020.1"/>
</dbReference>
<dbReference type="GO" id="GO:0010333">
    <property type="term" value="F:terpene synthase activity"/>
    <property type="evidence" value="ECO:0007669"/>
    <property type="project" value="InterPro"/>
</dbReference>
<dbReference type="EC" id="4.2.3.-" evidence="4"/>
<evidence type="ECO:0000256" key="4">
    <source>
        <dbReference type="RuleBase" id="RU366034"/>
    </source>
</evidence>
<dbReference type="SUPFAM" id="SSF48576">
    <property type="entry name" value="Terpenoid synthases"/>
    <property type="match status" value="1"/>
</dbReference>
<dbReference type="PANTHER" id="PTHR35201">
    <property type="entry name" value="TERPENE SYNTHASE"/>
    <property type="match status" value="1"/>
</dbReference>
<keyword evidence="4" id="KW-0479">Metal-binding</keyword>
<evidence type="ECO:0000256" key="2">
    <source>
        <dbReference type="ARBA" id="ARBA00006333"/>
    </source>
</evidence>
<keyword evidence="3 4" id="KW-0460">Magnesium</keyword>
<dbReference type="GO" id="GO:0008299">
    <property type="term" value="P:isoprenoid biosynthetic process"/>
    <property type="evidence" value="ECO:0007669"/>
    <property type="project" value="UniProtKB-ARBA"/>
</dbReference>
<dbReference type="Pfam" id="PF19086">
    <property type="entry name" value="Terpene_syn_C_2"/>
    <property type="match status" value="1"/>
</dbReference>
<dbReference type="OrthoDB" id="2861623at2759"/>
<evidence type="ECO:0000313" key="6">
    <source>
        <dbReference type="Proteomes" id="UP000184383"/>
    </source>
</evidence>
<evidence type="ECO:0000256" key="1">
    <source>
        <dbReference type="ARBA" id="ARBA00001946"/>
    </source>
</evidence>
<keyword evidence="4" id="KW-0456">Lyase</keyword>
<evidence type="ECO:0000313" key="5">
    <source>
        <dbReference type="EMBL" id="OJJ31422.1"/>
    </source>
</evidence>
<dbReference type="Proteomes" id="UP000184383">
    <property type="component" value="Unassembled WGS sequence"/>
</dbReference>
<dbReference type="Gene3D" id="1.10.600.10">
    <property type="entry name" value="Farnesyl Diphosphate Synthase"/>
    <property type="match status" value="1"/>
</dbReference>
<dbReference type="InterPro" id="IPR008949">
    <property type="entry name" value="Isoprenoid_synthase_dom_sf"/>
</dbReference>
<sequence length="231" mass="26114">MYKCLHDYVTATIKLQNHCDRADILDIESYLAIRMNTSGVYPTMSLYLFTFPSDPPTWFFSHELVKEAFLQINRIVSTYNDIVSAHQEIKSGHVDNIIPLLIYQKGLTAQEAVDEAIEIIKVSYVTFLSLETKLTSLGQERGITREVEDFLQACINLCMGALQWTYHIKRYFNYKPGKGDGAITVILGHSSQASPGTETGCISRFRSLFDDIGQVVAQRLQHICSSLVYNS</sequence>
<reference evidence="6" key="1">
    <citation type="journal article" date="2017" name="Genome Biol.">
        <title>Comparative genomics reveals high biological diversity and specific adaptations in the industrially and medically important fungal genus Aspergillus.</title>
        <authorList>
            <person name="de Vries R.P."/>
            <person name="Riley R."/>
            <person name="Wiebenga A."/>
            <person name="Aguilar-Osorio G."/>
            <person name="Amillis S."/>
            <person name="Uchima C.A."/>
            <person name="Anderluh G."/>
            <person name="Asadollahi M."/>
            <person name="Askin M."/>
            <person name="Barry K."/>
            <person name="Battaglia E."/>
            <person name="Bayram O."/>
            <person name="Benocci T."/>
            <person name="Braus-Stromeyer S.A."/>
            <person name="Caldana C."/>
            <person name="Canovas D."/>
            <person name="Cerqueira G.C."/>
            <person name="Chen F."/>
            <person name="Chen W."/>
            <person name="Choi C."/>
            <person name="Clum A."/>
            <person name="Dos Santos R.A."/>
            <person name="Damasio A.R."/>
            <person name="Diallinas G."/>
            <person name="Emri T."/>
            <person name="Fekete E."/>
            <person name="Flipphi M."/>
            <person name="Freyberg S."/>
            <person name="Gallo A."/>
            <person name="Gournas C."/>
            <person name="Habgood R."/>
            <person name="Hainaut M."/>
            <person name="Harispe M.L."/>
            <person name="Henrissat B."/>
            <person name="Hilden K.S."/>
            <person name="Hope R."/>
            <person name="Hossain A."/>
            <person name="Karabika E."/>
            <person name="Karaffa L."/>
            <person name="Karanyi Z."/>
            <person name="Krasevec N."/>
            <person name="Kuo A."/>
            <person name="Kusch H."/>
            <person name="LaButti K."/>
            <person name="Lagendijk E.L."/>
            <person name="Lapidus A."/>
            <person name="Levasseur A."/>
            <person name="Lindquist E."/>
            <person name="Lipzen A."/>
            <person name="Logrieco A.F."/>
            <person name="MacCabe A."/>
            <person name="Maekelae M.R."/>
            <person name="Malavazi I."/>
            <person name="Melin P."/>
            <person name="Meyer V."/>
            <person name="Mielnichuk N."/>
            <person name="Miskei M."/>
            <person name="Molnar A.P."/>
            <person name="Mule G."/>
            <person name="Ngan C.Y."/>
            <person name="Orejas M."/>
            <person name="Orosz E."/>
            <person name="Ouedraogo J.P."/>
            <person name="Overkamp K.M."/>
            <person name="Park H.-S."/>
            <person name="Perrone G."/>
            <person name="Piumi F."/>
            <person name="Punt P.J."/>
            <person name="Ram A.F."/>
            <person name="Ramon A."/>
            <person name="Rauscher S."/>
            <person name="Record E."/>
            <person name="Riano-Pachon D.M."/>
            <person name="Robert V."/>
            <person name="Roehrig J."/>
            <person name="Ruller R."/>
            <person name="Salamov A."/>
            <person name="Salih N.S."/>
            <person name="Samson R.A."/>
            <person name="Sandor E."/>
            <person name="Sanguinetti M."/>
            <person name="Schuetze T."/>
            <person name="Sepcic K."/>
            <person name="Shelest E."/>
            <person name="Sherlock G."/>
            <person name="Sophianopoulou V."/>
            <person name="Squina F.M."/>
            <person name="Sun H."/>
            <person name="Susca A."/>
            <person name="Todd R.B."/>
            <person name="Tsang A."/>
            <person name="Unkles S.E."/>
            <person name="van de Wiele N."/>
            <person name="van Rossen-Uffink D."/>
            <person name="Oliveira J.V."/>
            <person name="Vesth T.C."/>
            <person name="Visser J."/>
            <person name="Yu J.-H."/>
            <person name="Zhou M."/>
            <person name="Andersen M.R."/>
            <person name="Archer D.B."/>
            <person name="Baker S.E."/>
            <person name="Benoit I."/>
            <person name="Brakhage A.A."/>
            <person name="Braus G.H."/>
            <person name="Fischer R."/>
            <person name="Frisvad J.C."/>
            <person name="Goldman G.H."/>
            <person name="Houbraken J."/>
            <person name="Oakley B."/>
            <person name="Pocsi I."/>
            <person name="Scazzocchio C."/>
            <person name="Seiboth B."/>
            <person name="vanKuyk P.A."/>
            <person name="Wortman J."/>
            <person name="Dyer P.S."/>
            <person name="Grigoriev I.V."/>
        </authorList>
    </citation>
    <scope>NUCLEOTIDE SEQUENCE [LARGE SCALE GENOMIC DNA]</scope>
    <source>
        <strain evidence="6">DTO 134E9</strain>
    </source>
</reference>
<proteinExistence type="inferred from homology"/>
<dbReference type="GO" id="GO:0046872">
    <property type="term" value="F:metal ion binding"/>
    <property type="evidence" value="ECO:0007669"/>
    <property type="project" value="UniProtKB-KW"/>
</dbReference>
<dbReference type="EMBL" id="KV878216">
    <property type="protein sequence ID" value="OJJ31422.1"/>
    <property type="molecule type" value="Genomic_DNA"/>
</dbReference>